<dbReference type="Pfam" id="PF01497">
    <property type="entry name" value="Peripla_BP_2"/>
    <property type="match status" value="1"/>
</dbReference>
<evidence type="ECO:0000313" key="8">
    <source>
        <dbReference type="Proteomes" id="UP000776650"/>
    </source>
</evidence>
<accession>A0A921F2Q6</accession>
<keyword evidence="4" id="KW-0732">Signal</keyword>
<feature type="region of interest" description="Disordered" evidence="5">
    <location>
        <begin position="38"/>
        <end position="99"/>
    </location>
</feature>
<dbReference type="AlphaFoldDB" id="A0A921F2Q6"/>
<dbReference type="InterPro" id="IPR002491">
    <property type="entry name" value="ABC_transptr_periplasmic_BD"/>
</dbReference>
<protein>
    <submittedName>
        <fullName evidence="7">ABC transporter substrate-binding protein</fullName>
    </submittedName>
</protein>
<dbReference type="SUPFAM" id="SSF53807">
    <property type="entry name" value="Helical backbone' metal receptor"/>
    <property type="match status" value="1"/>
</dbReference>
<evidence type="ECO:0000313" key="7">
    <source>
        <dbReference type="EMBL" id="HJE90097.1"/>
    </source>
</evidence>
<comment type="similarity">
    <text evidence="2">Belongs to the bacterial solute-binding protein 8 family.</text>
</comment>
<dbReference type="RefSeq" id="WP_303910985.1">
    <property type="nucleotide sequence ID" value="NZ_DYXM01000066.1"/>
</dbReference>
<reference evidence="7" key="1">
    <citation type="journal article" date="2021" name="PeerJ">
        <title>Extensive microbial diversity within the chicken gut microbiome revealed by metagenomics and culture.</title>
        <authorList>
            <person name="Gilroy R."/>
            <person name="Ravi A."/>
            <person name="Getino M."/>
            <person name="Pursley I."/>
            <person name="Horton D.L."/>
            <person name="Alikhan N.F."/>
            <person name="Baker D."/>
            <person name="Gharbi K."/>
            <person name="Hall N."/>
            <person name="Watson M."/>
            <person name="Adriaenssens E.M."/>
            <person name="Foster-Nyarko E."/>
            <person name="Jarju S."/>
            <person name="Secka A."/>
            <person name="Antonio M."/>
            <person name="Oren A."/>
            <person name="Chaudhuri R.R."/>
            <person name="La Ragione R."/>
            <person name="Hildebrand F."/>
            <person name="Pallen M.J."/>
        </authorList>
    </citation>
    <scope>NUCLEOTIDE SEQUENCE</scope>
    <source>
        <strain evidence="7">ChiGjej1B1-18357</strain>
    </source>
</reference>
<dbReference type="Gene3D" id="3.40.50.1980">
    <property type="entry name" value="Nitrogenase molybdenum iron protein domain"/>
    <property type="match status" value="2"/>
</dbReference>
<feature type="compositionally biased region" description="Basic and acidic residues" evidence="5">
    <location>
        <begin position="59"/>
        <end position="68"/>
    </location>
</feature>
<dbReference type="InterPro" id="IPR051313">
    <property type="entry name" value="Bact_iron-sidero_bind"/>
</dbReference>
<comment type="subcellular location">
    <subcellularLocation>
        <location evidence="1">Cell envelope</location>
    </subcellularLocation>
</comment>
<gene>
    <name evidence="7" type="ORF">K8V11_03690</name>
</gene>
<dbReference type="PROSITE" id="PS50983">
    <property type="entry name" value="FE_B12_PBP"/>
    <property type="match status" value="1"/>
</dbReference>
<keyword evidence="3" id="KW-0813">Transport</keyword>
<dbReference type="PANTHER" id="PTHR30532:SF25">
    <property type="entry name" value="IRON(III) DICITRATE-BINDING PERIPLASMIC PROTEIN"/>
    <property type="match status" value="1"/>
</dbReference>
<evidence type="ECO:0000256" key="5">
    <source>
        <dbReference type="SAM" id="MobiDB-lite"/>
    </source>
</evidence>
<dbReference type="GO" id="GO:1901678">
    <property type="term" value="P:iron coordination entity transport"/>
    <property type="evidence" value="ECO:0007669"/>
    <property type="project" value="UniProtKB-ARBA"/>
</dbReference>
<evidence type="ECO:0000256" key="4">
    <source>
        <dbReference type="ARBA" id="ARBA00022729"/>
    </source>
</evidence>
<dbReference type="GO" id="GO:0030288">
    <property type="term" value="C:outer membrane-bounded periplasmic space"/>
    <property type="evidence" value="ECO:0007669"/>
    <property type="project" value="TreeGrafter"/>
</dbReference>
<dbReference type="EMBL" id="DYXM01000066">
    <property type="protein sequence ID" value="HJE90097.1"/>
    <property type="molecule type" value="Genomic_DNA"/>
</dbReference>
<reference evidence="7" key="2">
    <citation type="submission" date="2021-09" db="EMBL/GenBank/DDBJ databases">
        <authorList>
            <person name="Gilroy R."/>
        </authorList>
    </citation>
    <scope>NUCLEOTIDE SEQUENCE</scope>
    <source>
        <strain evidence="7">ChiGjej1B1-18357</strain>
    </source>
</reference>
<name>A0A921F2Q6_9ACTN</name>
<feature type="region of interest" description="Disordered" evidence="5">
    <location>
        <begin position="1"/>
        <end position="21"/>
    </location>
</feature>
<evidence type="ECO:0000256" key="2">
    <source>
        <dbReference type="ARBA" id="ARBA00008814"/>
    </source>
</evidence>
<evidence type="ECO:0000256" key="3">
    <source>
        <dbReference type="ARBA" id="ARBA00022448"/>
    </source>
</evidence>
<sequence length="377" mass="39326">MRNFTVDRARRLPSPEGARKAAPAAVGLLALGVALSACGPSPMDMEEHPITESTPSRAAGEELLRSGDPEEACPEEPLRADSGSTVSVASSPGDDADKVRVPTEPERILALGYGAADTACALGLQDRVVATSPLPAGANAVLPPRLTSAPIADPATAEFSSQVRDLDPDVILVGADAGVTAAELRKTLGDDGAPIISYEDPGAEVPWSESARVAAAALGREKAMDTLLTDFIGFYEGAAEASTPSDTQVSVVQFDGGEPRIADPDILGVRILTAMGAQRPPAQLLEDGEPVDPPDYSPIAGDELSGDVVFAIKPPGPNGEAEMRSVFESERWEELSPMKNRRVFVVEPSVWQGRGIVAARTAVQDIAANINRYSADG</sequence>
<evidence type="ECO:0000259" key="6">
    <source>
        <dbReference type="PROSITE" id="PS50983"/>
    </source>
</evidence>
<dbReference type="PANTHER" id="PTHR30532">
    <property type="entry name" value="IRON III DICITRATE-BINDING PERIPLASMIC PROTEIN"/>
    <property type="match status" value="1"/>
</dbReference>
<feature type="compositionally biased region" description="Basic and acidic residues" evidence="5">
    <location>
        <begin position="1"/>
        <end position="10"/>
    </location>
</feature>
<evidence type="ECO:0000256" key="1">
    <source>
        <dbReference type="ARBA" id="ARBA00004196"/>
    </source>
</evidence>
<feature type="domain" description="Fe/B12 periplasmic-binding" evidence="6">
    <location>
        <begin position="107"/>
        <end position="374"/>
    </location>
</feature>
<dbReference type="Proteomes" id="UP000776650">
    <property type="component" value="Unassembled WGS sequence"/>
</dbReference>
<organism evidence="7 8">
    <name type="scientific">Dietzia timorensis</name>
    <dbReference type="NCBI Taxonomy" id="499555"/>
    <lineage>
        <taxon>Bacteria</taxon>
        <taxon>Bacillati</taxon>
        <taxon>Actinomycetota</taxon>
        <taxon>Actinomycetes</taxon>
        <taxon>Mycobacteriales</taxon>
        <taxon>Dietziaceae</taxon>
        <taxon>Dietzia</taxon>
    </lineage>
</organism>
<proteinExistence type="inferred from homology"/>
<comment type="caution">
    <text evidence="7">The sequence shown here is derived from an EMBL/GenBank/DDBJ whole genome shotgun (WGS) entry which is preliminary data.</text>
</comment>